<dbReference type="STRING" id="1314783.A0A165TEU5"/>
<name>A0A165TEU5_9APHY</name>
<dbReference type="AlphaFoldDB" id="A0A165TEU5"/>
<evidence type="ECO:0000256" key="1">
    <source>
        <dbReference type="ARBA" id="ARBA00005532"/>
    </source>
</evidence>
<evidence type="ECO:0000313" key="8">
    <source>
        <dbReference type="EMBL" id="KZT73333.1"/>
    </source>
</evidence>
<dbReference type="PANTHER" id="PTHR11741:SF0">
    <property type="entry name" value="ELONGATION FACTOR TS, MITOCHONDRIAL"/>
    <property type="match status" value="1"/>
</dbReference>
<sequence length="341" mass="37272">MFTARRAAQRTLISRFYSTESPKKSLKELVTEVRSHVDVSPIQAGQALKASDMDVSKALVWLEKFRADSAVKKAAKVEGRAAHEGMIGTAVLSPGATSAKPSGVRAAMVELNCETDFVARNDLFAQLLDDIAHTAAFMSEPVDSDKFFHPFSLDVLQGAPLLSQTNPEQNGKTSVADAMRNLTGRVGEKISLRRALTVVRDPFPPSQRDIALRIASRSHQSVKNTRQGRIGNLAVLALKSPRLADILSSETFQKDLDRLCVSLGNQIIGFQTTTIRPPPGTQDEGALYNQPFAMFVGEGNDQPVHAFLRNWAVQRGLIESSEQDGGVEVLDFVRWTVSESI</sequence>
<proteinExistence type="inferred from homology"/>
<evidence type="ECO:0000256" key="2">
    <source>
        <dbReference type="ARBA" id="ARBA00022768"/>
    </source>
</evidence>
<gene>
    <name evidence="6" type="primary">TSF1</name>
    <name evidence="8" type="ORF">DAEQUDRAFT_703703</name>
</gene>
<dbReference type="PROSITE" id="PS01127">
    <property type="entry name" value="EF_TS_2"/>
    <property type="match status" value="1"/>
</dbReference>
<organism evidence="8 9">
    <name type="scientific">Daedalea quercina L-15889</name>
    <dbReference type="NCBI Taxonomy" id="1314783"/>
    <lineage>
        <taxon>Eukaryota</taxon>
        <taxon>Fungi</taxon>
        <taxon>Dikarya</taxon>
        <taxon>Basidiomycota</taxon>
        <taxon>Agaricomycotina</taxon>
        <taxon>Agaricomycetes</taxon>
        <taxon>Polyporales</taxon>
        <taxon>Fomitopsis</taxon>
    </lineage>
</organism>
<evidence type="ECO:0000256" key="3">
    <source>
        <dbReference type="ARBA" id="ARBA00022917"/>
    </source>
</evidence>
<comment type="similarity">
    <text evidence="1 6">Belongs to the EF-Ts family.</text>
</comment>
<protein>
    <recommendedName>
        <fullName evidence="6">Elongation factor Ts, mitochondrial</fullName>
        <shortName evidence="6">EF-Ts</shortName>
        <shortName evidence="6">EF-TsMt</shortName>
    </recommendedName>
</protein>
<dbReference type="SUPFAM" id="SSF54713">
    <property type="entry name" value="Elongation factor Ts (EF-Ts), dimerisation domain"/>
    <property type="match status" value="1"/>
</dbReference>
<comment type="subcellular location">
    <subcellularLocation>
        <location evidence="6">Mitochondrion</location>
    </subcellularLocation>
</comment>
<dbReference type="InterPro" id="IPR014039">
    <property type="entry name" value="Transl_elong_EFTs/EF1B_dimer"/>
</dbReference>
<dbReference type="EMBL" id="KV429037">
    <property type="protein sequence ID" value="KZT73333.1"/>
    <property type="molecule type" value="Genomic_DNA"/>
</dbReference>
<keyword evidence="2 6" id="KW-0251">Elongation factor</keyword>
<dbReference type="InterPro" id="IPR009060">
    <property type="entry name" value="UBA-like_sf"/>
</dbReference>
<evidence type="ECO:0000256" key="4">
    <source>
        <dbReference type="ARBA" id="ARBA00022946"/>
    </source>
</evidence>
<dbReference type="InterPro" id="IPR036402">
    <property type="entry name" value="EF-Ts_dimer_sf"/>
</dbReference>
<evidence type="ECO:0000256" key="6">
    <source>
        <dbReference type="HAMAP-Rule" id="MF_03135"/>
    </source>
</evidence>
<dbReference type="Gene3D" id="1.10.8.10">
    <property type="entry name" value="DNA helicase RuvA subunit, C-terminal domain"/>
    <property type="match status" value="1"/>
</dbReference>
<reference evidence="8 9" key="1">
    <citation type="journal article" date="2016" name="Mol. Biol. Evol.">
        <title>Comparative Genomics of Early-Diverging Mushroom-Forming Fungi Provides Insights into the Origins of Lignocellulose Decay Capabilities.</title>
        <authorList>
            <person name="Nagy L.G."/>
            <person name="Riley R."/>
            <person name="Tritt A."/>
            <person name="Adam C."/>
            <person name="Daum C."/>
            <person name="Floudas D."/>
            <person name="Sun H."/>
            <person name="Yadav J.S."/>
            <person name="Pangilinan J."/>
            <person name="Larsson K.H."/>
            <person name="Matsuura K."/>
            <person name="Barry K."/>
            <person name="Labutti K."/>
            <person name="Kuo R."/>
            <person name="Ohm R.A."/>
            <person name="Bhattacharya S.S."/>
            <person name="Shirouzu T."/>
            <person name="Yoshinaga Y."/>
            <person name="Martin F.M."/>
            <person name="Grigoriev I.V."/>
            <person name="Hibbett D.S."/>
        </authorList>
    </citation>
    <scope>NUCLEOTIDE SEQUENCE [LARGE SCALE GENOMIC DNA]</scope>
    <source>
        <strain evidence="8 9">L-15889</strain>
    </source>
</reference>
<dbReference type="PANTHER" id="PTHR11741">
    <property type="entry name" value="ELONGATION FACTOR TS"/>
    <property type="match status" value="1"/>
</dbReference>
<evidence type="ECO:0000313" key="9">
    <source>
        <dbReference type="Proteomes" id="UP000076727"/>
    </source>
</evidence>
<dbReference type="GO" id="GO:0070125">
    <property type="term" value="P:mitochondrial translational elongation"/>
    <property type="evidence" value="ECO:0007669"/>
    <property type="project" value="TreeGrafter"/>
</dbReference>
<dbReference type="Gene3D" id="3.30.479.20">
    <property type="entry name" value="Elongation factor Ts, dimerisation domain"/>
    <property type="match status" value="2"/>
</dbReference>
<dbReference type="InterPro" id="IPR001816">
    <property type="entry name" value="Transl_elong_EFTs/EF1B"/>
</dbReference>
<evidence type="ECO:0000259" key="7">
    <source>
        <dbReference type="Pfam" id="PF00889"/>
    </source>
</evidence>
<dbReference type="Pfam" id="PF00889">
    <property type="entry name" value="EF_TS"/>
    <property type="match status" value="1"/>
</dbReference>
<keyword evidence="5 6" id="KW-0496">Mitochondrion</keyword>
<keyword evidence="3 6" id="KW-0648">Protein biosynthesis</keyword>
<comment type="function">
    <text evidence="6">Associates with the EF-Tu.GDP complex and induces the exchange of GDP to GTP. It remains bound to the aminoacyl-tRNA.EF-Tu.GTP complex up to the GTP hydrolysis stage on the ribosome.</text>
</comment>
<dbReference type="SUPFAM" id="SSF46934">
    <property type="entry name" value="UBA-like"/>
    <property type="match status" value="1"/>
</dbReference>
<keyword evidence="9" id="KW-1185">Reference proteome</keyword>
<evidence type="ECO:0000256" key="5">
    <source>
        <dbReference type="ARBA" id="ARBA00023128"/>
    </source>
</evidence>
<dbReference type="GO" id="GO:0005739">
    <property type="term" value="C:mitochondrion"/>
    <property type="evidence" value="ECO:0007669"/>
    <property type="project" value="UniProtKB-SubCell"/>
</dbReference>
<dbReference type="OrthoDB" id="277235at2759"/>
<feature type="domain" description="Translation elongation factor EFTs/EF1B dimerisation" evidence="7">
    <location>
        <begin position="106"/>
        <end position="198"/>
    </location>
</feature>
<dbReference type="InterPro" id="IPR018101">
    <property type="entry name" value="Transl_elong_Ts_CS"/>
</dbReference>
<dbReference type="GO" id="GO:0003746">
    <property type="term" value="F:translation elongation factor activity"/>
    <property type="evidence" value="ECO:0007669"/>
    <property type="project" value="UniProtKB-UniRule"/>
</dbReference>
<keyword evidence="4" id="KW-0809">Transit peptide</keyword>
<dbReference type="HAMAP" id="MF_00050">
    <property type="entry name" value="EF_Ts"/>
    <property type="match status" value="1"/>
</dbReference>
<dbReference type="Proteomes" id="UP000076727">
    <property type="component" value="Unassembled WGS sequence"/>
</dbReference>
<accession>A0A165TEU5</accession>